<proteinExistence type="predicted"/>
<reference evidence="4" key="1">
    <citation type="submission" date="2017-01" db="EMBL/GenBank/DDBJ databases">
        <authorList>
            <person name="Wang Y."/>
            <person name="White M."/>
            <person name="Kvist S."/>
            <person name="Moncalvo J.-M."/>
        </authorList>
    </citation>
    <scope>NUCLEOTIDE SEQUENCE [LARGE SCALE GENOMIC DNA]</scope>
    <source>
        <strain evidence="4">COL-18-3</strain>
    </source>
</reference>
<dbReference type="Proteomes" id="UP000188320">
    <property type="component" value="Unassembled WGS sequence"/>
</dbReference>
<feature type="compositionally biased region" description="Polar residues" evidence="2">
    <location>
        <begin position="325"/>
        <end position="336"/>
    </location>
</feature>
<dbReference type="OrthoDB" id="49395at2759"/>
<comment type="caution">
    <text evidence="3">The sequence shown here is derived from an EMBL/GenBank/DDBJ whole genome shotgun (WGS) entry which is preliminary data.</text>
</comment>
<accession>A0A1R1PI14</accession>
<keyword evidence="4" id="KW-1185">Reference proteome</keyword>
<name>A0A1R1PI14_ZANCU</name>
<dbReference type="AlphaFoldDB" id="A0A1R1PI14"/>
<feature type="coiled-coil region" evidence="1">
    <location>
        <begin position="38"/>
        <end position="206"/>
    </location>
</feature>
<feature type="region of interest" description="Disordered" evidence="2">
    <location>
        <begin position="610"/>
        <end position="636"/>
    </location>
</feature>
<evidence type="ECO:0000256" key="2">
    <source>
        <dbReference type="SAM" id="MobiDB-lite"/>
    </source>
</evidence>
<keyword evidence="1" id="KW-0175">Coiled coil</keyword>
<feature type="region of interest" description="Disordered" evidence="2">
    <location>
        <begin position="1"/>
        <end position="20"/>
    </location>
</feature>
<evidence type="ECO:0000256" key="1">
    <source>
        <dbReference type="SAM" id="Coils"/>
    </source>
</evidence>
<organism evidence="3 4">
    <name type="scientific">Zancudomyces culisetae</name>
    <name type="common">Gut fungus</name>
    <name type="synonym">Smittium culisetae</name>
    <dbReference type="NCBI Taxonomy" id="1213189"/>
    <lineage>
        <taxon>Eukaryota</taxon>
        <taxon>Fungi</taxon>
        <taxon>Fungi incertae sedis</taxon>
        <taxon>Zoopagomycota</taxon>
        <taxon>Kickxellomycotina</taxon>
        <taxon>Harpellomycetes</taxon>
        <taxon>Harpellales</taxon>
        <taxon>Legeriomycetaceae</taxon>
        <taxon>Zancudomyces</taxon>
    </lineage>
</organism>
<dbReference type="EMBL" id="LSSK01001126">
    <property type="protein sequence ID" value="OMH80624.1"/>
    <property type="molecule type" value="Genomic_DNA"/>
</dbReference>
<feature type="region of interest" description="Disordered" evidence="2">
    <location>
        <begin position="314"/>
        <end position="336"/>
    </location>
</feature>
<sequence>MVAIEETMRQLESTGDEDMEGVENIEDIEEEGEFESQIGELQEKLNATLRELQVQKERCDEEKTAKEEALRQLENVNQERAELAKARSGGSTDALLRAEVETLRKDVERLETQMEQQHAQLENALLSVKEKNLQLSKYHGDKAELERLRDREQEYKHLADKLAKTENVVDKYRVKIEESSEWRKKAYQLEQQLKQEVENRRQLETDYVKMLKHSDRKKGQQNDTFSKLESQLNLSDTETQEYVTKIAELQDEKIDLVDSLNKAQEYSRELEDRIKYLELDGPASVQMSLSDEFGENPIQMKAELDSLRKEVEELTKELETATERSTTNNSNLSTQLAEKEKELDALNEAYMASKNESIRSTSQVEAISAELNKTTQQLQMVQLELEKTKSELGAIDQDKVQALKTMKASAEKEIEGYRNEIKSLESRYSVKELECKQKAEQLEALLLEKNVLDDELRKLTNYKQSASKEVALSEEQKAQISELTEKLNETRRELHNAQVGLKKAKEVIKANREEFERLKLSTSGGSGNAAGGSGSYVELETMFKSQIESKQRQIDQLHEMLTDSQQQKDYENRLISSAWFYIQRKIEQKSGFGHSSDLNLTTAGFNNSSLSHGGGSSTRLSRNATGGGGSSGTSWLETQRSYLDPMMYKR</sequence>
<protein>
    <submittedName>
        <fullName evidence="3">Uncharacterized protein</fullName>
    </submittedName>
</protein>
<evidence type="ECO:0000313" key="3">
    <source>
        <dbReference type="EMBL" id="OMH80624.1"/>
    </source>
</evidence>
<gene>
    <name evidence="3" type="ORF">AX774_g5930</name>
</gene>
<evidence type="ECO:0000313" key="4">
    <source>
        <dbReference type="Proteomes" id="UP000188320"/>
    </source>
</evidence>